<evidence type="ECO:0000313" key="6">
    <source>
        <dbReference type="Proteomes" id="UP000093694"/>
    </source>
</evidence>
<dbReference type="CDD" id="cd05379">
    <property type="entry name" value="CAP_bacterial"/>
    <property type="match status" value="1"/>
</dbReference>
<accession>A0A166TVP8</accession>
<dbReference type="PATRIC" id="fig|1705578.3.peg.3372"/>
<dbReference type="Pfam" id="PF01476">
    <property type="entry name" value="LysM"/>
    <property type="match status" value="1"/>
</dbReference>
<dbReference type="SUPFAM" id="SSF54106">
    <property type="entry name" value="LysM domain"/>
    <property type="match status" value="1"/>
</dbReference>
<dbReference type="PANTHER" id="PTHR31157:SF1">
    <property type="entry name" value="SCP DOMAIN-CONTAINING PROTEIN"/>
    <property type="match status" value="1"/>
</dbReference>
<dbReference type="PANTHER" id="PTHR31157">
    <property type="entry name" value="SCP DOMAIN-CONTAINING PROTEIN"/>
    <property type="match status" value="1"/>
</dbReference>
<feature type="chain" id="PRO_5007880239" evidence="1">
    <location>
        <begin position="23"/>
        <end position="203"/>
    </location>
</feature>
<dbReference type="SUPFAM" id="SSF55797">
    <property type="entry name" value="PR-1-like"/>
    <property type="match status" value="1"/>
</dbReference>
<dbReference type="Gene3D" id="3.40.33.10">
    <property type="entry name" value="CAP"/>
    <property type="match status" value="1"/>
</dbReference>
<feature type="domain" description="LysM" evidence="2">
    <location>
        <begin position="25"/>
        <end position="70"/>
    </location>
</feature>
<dbReference type="InterPro" id="IPR035940">
    <property type="entry name" value="CAP_sf"/>
</dbReference>
<keyword evidence="6" id="KW-1185">Reference proteome</keyword>
<dbReference type="InterPro" id="IPR014248">
    <property type="entry name" value="Spore_coat_assembly_SafA"/>
</dbReference>
<dbReference type="SMART" id="SM00257">
    <property type="entry name" value="LysM"/>
    <property type="match status" value="1"/>
</dbReference>
<gene>
    <name evidence="4" type="ORF">CLCOS_13670</name>
    <name evidence="3" type="ORF">WX73_03303</name>
</gene>
<dbReference type="RefSeq" id="WP_063600357.1">
    <property type="nucleotide sequence ID" value="NZ_LITQ01000007.1"/>
</dbReference>
<dbReference type="InterPro" id="IPR014044">
    <property type="entry name" value="CAP_dom"/>
</dbReference>
<dbReference type="InterPro" id="IPR036779">
    <property type="entry name" value="LysM_dom_sf"/>
</dbReference>
<dbReference type="NCBIfam" id="TIGR02899">
    <property type="entry name" value="spore_safA"/>
    <property type="match status" value="1"/>
</dbReference>
<dbReference type="InterPro" id="IPR014258">
    <property type="entry name" value="CAP_domain_YkwD-like"/>
</dbReference>
<reference evidence="3 5" key="1">
    <citation type="journal article" date="2015" name="Biotechnol. Bioeng.">
        <title>Genome sequence and phenotypic characterization of Caulobacter segnis.</title>
        <authorList>
            <person name="Patel S."/>
            <person name="Fletcher B."/>
            <person name="Scott D.C."/>
            <person name="Ely B."/>
        </authorList>
    </citation>
    <scope>NUCLEOTIDE SEQUENCE [LARGE SCALE GENOMIC DNA]</scope>
    <source>
        <strain evidence="3 5">PS02</strain>
    </source>
</reference>
<evidence type="ECO:0000313" key="4">
    <source>
        <dbReference type="EMBL" id="OBR95574.1"/>
    </source>
</evidence>
<dbReference type="Gene3D" id="3.10.350.10">
    <property type="entry name" value="LysM domain"/>
    <property type="match status" value="1"/>
</dbReference>
<dbReference type="Proteomes" id="UP000093694">
    <property type="component" value="Unassembled WGS sequence"/>
</dbReference>
<keyword evidence="1" id="KW-0732">Signal</keyword>
<organism evidence="3 5">
    <name type="scientific">Clostridium coskatii</name>
    <dbReference type="NCBI Taxonomy" id="1705578"/>
    <lineage>
        <taxon>Bacteria</taxon>
        <taxon>Bacillati</taxon>
        <taxon>Bacillota</taxon>
        <taxon>Clostridia</taxon>
        <taxon>Eubacteriales</taxon>
        <taxon>Clostridiaceae</taxon>
        <taxon>Clostridium</taxon>
    </lineage>
</organism>
<dbReference type="AlphaFoldDB" id="A0A166TVP8"/>
<evidence type="ECO:0000313" key="5">
    <source>
        <dbReference type="Proteomes" id="UP000077384"/>
    </source>
</evidence>
<comment type="caution">
    <text evidence="3">The sequence shown here is derived from an EMBL/GenBank/DDBJ whole genome shotgun (WGS) entry which is preliminary data.</text>
</comment>
<dbReference type="NCBIfam" id="TIGR02909">
    <property type="entry name" value="spore_YkwD"/>
    <property type="match status" value="1"/>
</dbReference>
<protein>
    <submittedName>
        <fullName evidence="3">Chlorophenol reductase</fullName>
    </submittedName>
</protein>
<evidence type="ECO:0000259" key="2">
    <source>
        <dbReference type="PROSITE" id="PS51782"/>
    </source>
</evidence>
<evidence type="ECO:0000256" key="1">
    <source>
        <dbReference type="SAM" id="SignalP"/>
    </source>
</evidence>
<dbReference type="EMBL" id="LITQ01000007">
    <property type="protein sequence ID" value="OAA94157.1"/>
    <property type="molecule type" value="Genomic_DNA"/>
</dbReference>
<dbReference type="EMBL" id="LROR01000037">
    <property type="protein sequence ID" value="OBR95574.1"/>
    <property type="molecule type" value="Genomic_DNA"/>
</dbReference>
<dbReference type="PROSITE" id="PS51782">
    <property type="entry name" value="LYSM"/>
    <property type="match status" value="1"/>
</dbReference>
<evidence type="ECO:0000313" key="3">
    <source>
        <dbReference type="EMBL" id="OAA94157.1"/>
    </source>
</evidence>
<dbReference type="CDD" id="cd00118">
    <property type="entry name" value="LysM"/>
    <property type="match status" value="1"/>
</dbReference>
<name>A0A166TVP8_9CLOT</name>
<dbReference type="InterPro" id="IPR018392">
    <property type="entry name" value="LysM"/>
</dbReference>
<reference evidence="4 6" key="2">
    <citation type="journal article" date="2016" name="Front. Microbiol.">
        <title>Industrial Acetogenic Biocatalysts: A Comparative Metabolic and Genomic Analysis.</title>
        <authorList>
            <person name="Bengelsdorf F."/>
            <person name="Poehlein A."/>
            <person name="Sonja S."/>
            <person name="Erz C."/>
            <person name="Hummel T."/>
            <person name="Hoffmeister S."/>
            <person name="Daniel R."/>
            <person name="Durre P."/>
        </authorList>
    </citation>
    <scope>NUCLEOTIDE SEQUENCE [LARGE SCALE GENOMIC DNA]</scope>
    <source>
        <strain evidence="4 6">PTA-10522</strain>
    </source>
</reference>
<dbReference type="Pfam" id="PF00188">
    <property type="entry name" value="CAP"/>
    <property type="match status" value="1"/>
</dbReference>
<sequence>MKKSFLSSLILCFVLSTSTVHAQSSTYTVVSGDTMWKIAVKNQVGISELISANPQIANPAMIIPGQKISIPNIDVKTMENQVIKLVNQSRVNAGLQPFTANWELSRVARYKSQDMANKGYFDHTSPTYGSPFTMMQNFGIKFTAAGENIAMGQRTAQEVMNSWMNSPGHRANILNPSFNQIGVGLAKNSNGTCYWTQQFIKSY</sequence>
<proteinExistence type="predicted"/>
<feature type="signal peptide" evidence="1">
    <location>
        <begin position="1"/>
        <end position="22"/>
    </location>
</feature>
<dbReference type="Proteomes" id="UP000077384">
    <property type="component" value="Unassembled WGS sequence"/>
</dbReference>